<dbReference type="AlphaFoldDB" id="A0A0D7WUC9"/>
<dbReference type="InterPro" id="IPR001789">
    <property type="entry name" value="Sig_transdc_resp-reg_receiver"/>
</dbReference>
<dbReference type="RefSeq" id="WP_044648919.1">
    <property type="nucleotide sequence ID" value="NZ_JTHP01000088.1"/>
</dbReference>
<organism evidence="10 11">
    <name type="scientific">Paenibacillus terrae</name>
    <dbReference type="NCBI Taxonomy" id="159743"/>
    <lineage>
        <taxon>Bacteria</taxon>
        <taxon>Bacillati</taxon>
        <taxon>Bacillota</taxon>
        <taxon>Bacilli</taxon>
        <taxon>Bacillales</taxon>
        <taxon>Paenibacillaceae</taxon>
        <taxon>Paenibacillus</taxon>
    </lineage>
</organism>
<dbReference type="PATRIC" id="fig|159743.3.peg.5873"/>
<dbReference type="GO" id="GO:0000976">
    <property type="term" value="F:transcription cis-regulatory region binding"/>
    <property type="evidence" value="ECO:0007669"/>
    <property type="project" value="TreeGrafter"/>
</dbReference>
<dbReference type="Gene3D" id="3.40.50.2300">
    <property type="match status" value="1"/>
</dbReference>
<dbReference type="OrthoDB" id="9790442at2"/>
<dbReference type="InterPro" id="IPR036388">
    <property type="entry name" value="WH-like_DNA-bd_sf"/>
</dbReference>
<dbReference type="GO" id="GO:0006355">
    <property type="term" value="P:regulation of DNA-templated transcription"/>
    <property type="evidence" value="ECO:0007669"/>
    <property type="project" value="InterPro"/>
</dbReference>
<dbReference type="PROSITE" id="PS51755">
    <property type="entry name" value="OMPR_PHOB"/>
    <property type="match status" value="1"/>
</dbReference>
<dbReference type="GO" id="GO:0005829">
    <property type="term" value="C:cytosol"/>
    <property type="evidence" value="ECO:0007669"/>
    <property type="project" value="TreeGrafter"/>
</dbReference>
<comment type="caution">
    <text evidence="10">The sequence shown here is derived from an EMBL/GenBank/DDBJ whole genome shotgun (WGS) entry which is preliminary data.</text>
</comment>
<dbReference type="Proteomes" id="UP000032534">
    <property type="component" value="Unassembled WGS sequence"/>
</dbReference>
<dbReference type="InterPro" id="IPR039420">
    <property type="entry name" value="WalR-like"/>
</dbReference>
<evidence type="ECO:0000256" key="5">
    <source>
        <dbReference type="ARBA" id="ARBA00023163"/>
    </source>
</evidence>
<dbReference type="EMBL" id="JTHP01000088">
    <property type="protein sequence ID" value="KJD42760.1"/>
    <property type="molecule type" value="Genomic_DNA"/>
</dbReference>
<keyword evidence="11" id="KW-1185">Reference proteome</keyword>
<feature type="DNA-binding region" description="OmpR/PhoB-type" evidence="7">
    <location>
        <begin position="136"/>
        <end position="234"/>
    </location>
</feature>
<evidence type="ECO:0000256" key="7">
    <source>
        <dbReference type="PROSITE-ProRule" id="PRU01091"/>
    </source>
</evidence>
<feature type="domain" description="Response regulatory" evidence="8">
    <location>
        <begin position="3"/>
        <end position="116"/>
    </location>
</feature>
<evidence type="ECO:0000256" key="1">
    <source>
        <dbReference type="ARBA" id="ARBA00022553"/>
    </source>
</evidence>
<dbReference type="CDD" id="cd00383">
    <property type="entry name" value="trans_reg_C"/>
    <property type="match status" value="1"/>
</dbReference>
<dbReference type="SMART" id="SM00862">
    <property type="entry name" value="Trans_reg_C"/>
    <property type="match status" value="1"/>
</dbReference>
<evidence type="ECO:0000313" key="11">
    <source>
        <dbReference type="Proteomes" id="UP000032534"/>
    </source>
</evidence>
<dbReference type="Pfam" id="PF00486">
    <property type="entry name" value="Trans_reg_C"/>
    <property type="match status" value="1"/>
</dbReference>
<keyword evidence="5" id="KW-0804">Transcription</keyword>
<dbReference type="FunFam" id="3.40.50.2300:FF:000001">
    <property type="entry name" value="DNA-binding response regulator PhoB"/>
    <property type="match status" value="1"/>
</dbReference>
<feature type="modified residue" description="4-aspartylphosphate" evidence="6">
    <location>
        <position position="52"/>
    </location>
</feature>
<dbReference type="GO" id="GO:0000156">
    <property type="term" value="F:phosphorelay response regulator activity"/>
    <property type="evidence" value="ECO:0007669"/>
    <property type="project" value="TreeGrafter"/>
</dbReference>
<dbReference type="PANTHER" id="PTHR48111">
    <property type="entry name" value="REGULATOR OF RPOS"/>
    <property type="match status" value="1"/>
</dbReference>
<reference evidence="10 11" key="1">
    <citation type="submission" date="2014-11" db="EMBL/GenBank/DDBJ databases">
        <title>Draft Genome Sequences of Paenibacillus polymyxa NRRL B-30509 and Paenibacillus terrae NRRL B-30644, Strains from a Poultry Environment that Produce Tridecaptin A and Paenicidins.</title>
        <authorList>
            <person name="van Belkum M.J."/>
            <person name="Lohans C.T."/>
            <person name="Vederas J.C."/>
        </authorList>
    </citation>
    <scope>NUCLEOTIDE SEQUENCE [LARGE SCALE GENOMIC DNA]</scope>
    <source>
        <strain evidence="10 11">NRRL B-30644</strain>
    </source>
</reference>
<evidence type="ECO:0000256" key="3">
    <source>
        <dbReference type="ARBA" id="ARBA00023015"/>
    </source>
</evidence>
<dbReference type="Pfam" id="PF00072">
    <property type="entry name" value="Response_reg"/>
    <property type="match status" value="1"/>
</dbReference>
<protein>
    <submittedName>
        <fullName evidence="10">Transcriptional regulator</fullName>
    </submittedName>
</protein>
<name>A0A0D7WUC9_9BACL</name>
<dbReference type="InterPro" id="IPR001867">
    <property type="entry name" value="OmpR/PhoB-type_DNA-bd"/>
</dbReference>
<keyword evidence="1 6" id="KW-0597">Phosphoprotein</keyword>
<evidence type="ECO:0000256" key="4">
    <source>
        <dbReference type="ARBA" id="ARBA00023125"/>
    </source>
</evidence>
<sequence>MTKIVVVDDDVFILQLISEYLKKESYEVTSFSSGKTLVEHIRTDHPDCLVLDIMMPGIDGLSLLTQLREFTEMPIIMISARGEESDRIHGLELGCSDFLTKPFNPRELVGRVKAMLRLTKAGTSVPDDKEAAEAVGNVCRAGNLCIFAEFRKVTVDGQELNLTSREYDLLLFLSNHLERPFGREHLIQQVWSYDFIGDVRVVDDLVKRIRKKLAEYHSTLVINTVWGFGYKATVQEQ</sequence>
<proteinExistence type="predicted"/>
<evidence type="ECO:0000256" key="6">
    <source>
        <dbReference type="PROSITE-ProRule" id="PRU00169"/>
    </source>
</evidence>
<dbReference type="GO" id="GO:0032993">
    <property type="term" value="C:protein-DNA complex"/>
    <property type="evidence" value="ECO:0007669"/>
    <property type="project" value="TreeGrafter"/>
</dbReference>
<evidence type="ECO:0000259" key="8">
    <source>
        <dbReference type="PROSITE" id="PS50110"/>
    </source>
</evidence>
<evidence type="ECO:0000256" key="2">
    <source>
        <dbReference type="ARBA" id="ARBA00023012"/>
    </source>
</evidence>
<keyword evidence="3" id="KW-0805">Transcription regulation</keyword>
<evidence type="ECO:0000313" key="10">
    <source>
        <dbReference type="EMBL" id="KJD42760.1"/>
    </source>
</evidence>
<dbReference type="Gene3D" id="1.10.10.10">
    <property type="entry name" value="Winged helix-like DNA-binding domain superfamily/Winged helix DNA-binding domain"/>
    <property type="match status" value="1"/>
</dbReference>
<keyword evidence="4 7" id="KW-0238">DNA-binding</keyword>
<keyword evidence="2" id="KW-0902">Two-component regulatory system</keyword>
<dbReference type="PROSITE" id="PS50110">
    <property type="entry name" value="RESPONSE_REGULATORY"/>
    <property type="match status" value="1"/>
</dbReference>
<dbReference type="InterPro" id="IPR011006">
    <property type="entry name" value="CheY-like_superfamily"/>
</dbReference>
<feature type="domain" description="OmpR/PhoB-type" evidence="9">
    <location>
        <begin position="136"/>
        <end position="234"/>
    </location>
</feature>
<dbReference type="SUPFAM" id="SSF52172">
    <property type="entry name" value="CheY-like"/>
    <property type="match status" value="1"/>
</dbReference>
<dbReference type="Gene3D" id="6.10.250.690">
    <property type="match status" value="1"/>
</dbReference>
<dbReference type="SMART" id="SM00448">
    <property type="entry name" value="REC"/>
    <property type="match status" value="1"/>
</dbReference>
<evidence type="ECO:0000259" key="9">
    <source>
        <dbReference type="PROSITE" id="PS51755"/>
    </source>
</evidence>
<gene>
    <name evidence="10" type="ORF">QD47_26455</name>
</gene>
<dbReference type="PANTHER" id="PTHR48111:SF1">
    <property type="entry name" value="TWO-COMPONENT RESPONSE REGULATOR ORR33"/>
    <property type="match status" value="1"/>
</dbReference>
<accession>A0A0D7WUC9</accession>